<comment type="caution">
    <text evidence="1">The sequence shown here is derived from an EMBL/GenBank/DDBJ whole genome shotgun (WGS) entry which is preliminary data.</text>
</comment>
<keyword evidence="2" id="KW-1185">Reference proteome</keyword>
<dbReference type="EMBL" id="CM034387">
    <property type="protein sequence ID" value="KAJ0183610.1"/>
    <property type="molecule type" value="Genomic_DNA"/>
</dbReference>
<organism evidence="1 2">
    <name type="scientific">Dendrolimus kikuchii</name>
    <dbReference type="NCBI Taxonomy" id="765133"/>
    <lineage>
        <taxon>Eukaryota</taxon>
        <taxon>Metazoa</taxon>
        <taxon>Ecdysozoa</taxon>
        <taxon>Arthropoda</taxon>
        <taxon>Hexapoda</taxon>
        <taxon>Insecta</taxon>
        <taxon>Pterygota</taxon>
        <taxon>Neoptera</taxon>
        <taxon>Endopterygota</taxon>
        <taxon>Lepidoptera</taxon>
        <taxon>Glossata</taxon>
        <taxon>Ditrysia</taxon>
        <taxon>Bombycoidea</taxon>
        <taxon>Lasiocampidae</taxon>
        <taxon>Dendrolimus</taxon>
    </lineage>
</organism>
<sequence>MFKIESYVTPILLSYVDKYVRDFKPADAQVSLWGGGVVLHNLVLKADVLQQEVSLPFTLVSGRIHELLIQVPWTKIMSEPIIVTIDTIECVLSLNPPVSTDETAPPESPSRKTQLVEAPPGYMQALVRRIVSNIALRIHHLIVKYVQDDIVMSLNVKHLAVDSAGANWEPTFADIDQNLPLIRRLVRLDDFTLCLDRADSDGKIRFYQEPLLYRCQLDLRVLTRLVSANTRRASSLSVQLRSTRLAWGVTSDQLTLLLRLTRERNPEETKAPPPAPKTVNVTQAPPIHTSSSNSAEPARSESWSEWAWSWMPAWIDREGGVEEALLPPTPTPVNFTAYFDDVSFVFKVMEFEGNTRKRARVVLELTASHAAVKSAICSPTTMNLKFGTRDLKLCSHGKCVCGYLDYCGCLILIYLDRIKLSSRVDTIKYAYNEFDSLKNEQLDPGLPEEPSTEPQEIREESDELWHVMEPLIYLEYNHDRAPPDDYINPYDNPPKDYEYSDWSEECNLKVQIQPMEIRICMGLVHRLSALKSIYQELPPVPEPELPMRILTVEECDALSDNLPQRRVSVEAKGLRIRTLPWEHSPNERANRPPVVLDVELPKSLIIVNGPLYPHRVCSAACQMPDDAGPLWQGARLHVSASFHSIQVRICSPCDEQPRPCARADVRFVTHLLLNKEYFNKRESVVFSYSIKIREANVCGSSARLQAAWQIPLSLLTGKPSLLLKYTMLAKDALTDEEAVAVDVTIEDLSVRGYMTRHINTHIISLQTAKATTLQETRGVDLKQAWLFAGPDTPTTTPYLRAAIQWCSEPVPISLDYVGIWMEQTAICVDPLFIAWLAYKPAVKPYESQLTLGVQKGVSSTQYFTRRRPTPPSSSGRGATRTGSGADMVHSRTRSAGSSSEPSERKDKQPQQQTKPVEDWWTNERLLAFHERLKRMLVNIEVGLVLAYVTLTTATALDSATVRDAMERHAINSQRVLSLSFGRLSMHSSSNTKHLWHDIRHDGPTFVEPKTDPNQPETDSFPWKMRIADMSCYTLEVRASRSFGRETSGGGLHSQLKMPCSVTPRTILDLVSTSVTLSVVTKAVQFKAPMHKETKKHTESTVDEDKLKYFKTGMDFKPSTLKEFVRGPRSTNEEFKPEPAPVMMTSGPVVSLGVHLHADTPPLILRLDHEQVHIVSATLHCFNHILTLLQRQPLVLPKGYTTLGGSHRSLIRSVSEIEEIQSQSEDTQSENRSDLVPIFQSHSAAEIPHKLKTFFWFQWVVSRTTVFVTTPEAKLAFDIDDIISTVDLQSHYNQLKIKVASASVRHYERVGIDEWAAGVLSGRVLEAREPTDAKEENHFLAITITQAQISNLPASWKEELHPKLLEQKNIVDSMWEIYATLAPLEMVLQPTVLEHIMTLMREFVPRSFCPLQAEANEGISTWQWPFLYVTAGGLRLLMTCEDEDQVADDTFMFVIGKVTVNPHPENPICRRAINTGPDSGWLAAGGGYEGRQYEILVKNVGIRSAQFKQLVNQETSEVEMLKGTGGENPALKWTQPVVSPVITPILHSVDIGCVLAPALYLGGALASGPAVELNLLSDCAIELSIEHLDLLRRLMGDITEAVKNSNSSVMAFSEESHGVCPYATVLMAKHGHDADQALDPLNETPVIEETSNYEGIDIGKSLGADSGIETSSFFKSSRFVESSSIGIKKSVSIALGEQMAEASEYLEVYVTMGMIELSLYTVDDNSPEVIALRPPKTELSPTPEKYVQQPTERDKETVPPRDEDMTDSLRGSRSKSLSDNIRIADMAKSKLEFCTIFAHARKNDGNLPLVHVSLQQPNLYYWRKKSQKSLQVSLFNAWMGLGVGVIEGNWHAALLTTAKGSPDPVTEIPPALATMKIVGPSGTGYYQSNSSTATKGTIRLDIERPVLIEVCTDRIRRIKNIIELLSSKIILTSRMTLALFIFSPPRWLLLRSSSPYSKTHQGLESITVQTSQIGVCGSEGTVGWDGASVQVTLANRPDRLSARGAIIALLVAAGPPGDRRHVLLHPLMLGMGLEATWEAWRRAEGGLQAREPTVRVGLEVDRVIFDLRPTDLATLNRIKKAIDIIARKENSPPPAPTNSTDTIYCTRSNHPTRLTNVSNGRKSSSASLDTQDANDHYYKDDLRSGAFKIISGGQLPMAYQVMLHGSSVSWRYPHPRAITRLVAFPMPGLDQEVECVLELYSPMLGNWEQHTYFNLPVREPKELHLYAAPPDAVFAQMWRFRARGTNEAQDTPYEFDITRFMPKSEPTITDQPETTGARYVCGVTAEQLSGVLRVDSYFTPRQLPLTRVVLRVAALEIHAHNSIPFLSSQVTALEGYYVSRPLMRSHRVLSIIARDITGHAQLGSSAGCLLLADGNLSADIMDCATGTMEQLVDEFRFQSGVAVTNRSLCENPRTRVAASKVHVALHVPRLRTLHSLAADWISALDEYIKSSVSTSTFEVPEKVQTKREVAAATAAALEGRVSLWIHNSCAAALRVGQEQTDEVVPLGPGARLAYRWRSPNAAKRLRFALAGPTTDWHWSTSIPFAAGTNRVRLEDAETLGSGKQSPGAGVFLYTKVEEDGARRSLHLAGRLALASMLRFNLLYKVRARCSESNLWRTVCSGELASETVGRSVVCGTDCEMVLKIKFTTHDTGWSGDIPLKECPKENVPWLVKVPSEGDVPYMSVWCRVVRGRIDGRILSTVWPLYVLHSHLPLDIDVLIATNTGVSSPELGAEQINPPPRIQTAPGRGTSTHLLAPGTTAARHSLSFQYRNIECPVTREAVLLHYGVTDTSVFDKRTPIASIEQVIDDILLWLAQSGRNAVSAWPYSIVSKHWGGQWQPALLQPRCDVTVRYRAVRAGGGCSLEVQLCPTVLLCNAAPIALTLRANDAAPLCKLEPGSAISPPSIVLKKPFFMSVEMGRETFVSGQLQLCAEEPGRYGEPPPGQVALDRSADFAIQCNHKVALLTMYYEIKESINVLGVSSTYVLINRLDTDILVSAVAMPSDIEEELFLRSKSFKVVTPTKEGSIQGVSLCKFWLRGRWRGGDPSELSMFLSVALPAGTYPATQPVPVRLGAVPTRRAIALADVNKLSVPVVVTQIKHEGRLMVVVAKDPCPQFVVHNRTKGPLAVAQPVHTGDDPSSSKVAAVLECSGTNWWCIVQPQTMTHYSTPAHCARYPPQTATSSKPFLPFLIFAKAAEGVQPEWCPPVAITDGEQLLQLRGGATIKLCVRTHPHSTHLELQDVDQHDISASDIRRRLFKAFNSEISIQSAVGDETRGGCNPDGQIPYHLDVAYFATFPRLRLLPGEWTEDNVFSQAERLRCVVAGVAVEMSASADALPLLALHVDRAALLLISDPKRTKTILSIADIQIDNLQYESGQYDFAVIASTRAEPLATDRWPPLWSLFCEKETFASRQSEARVLLTAGHDKWTVMDHSYKELTEVEIRVGPLALYVEDAYVTALVRLSRLAAPAPVPDDAAHALAEERSLQAPVRLRTLHIHPLDLTLTLHTAIRMYIALDQSPLRLSAFKLNDMMTSTERLTHALTVHYLSAAILGAGWVVGGLELLGAPGALAARVGGATGGVRGVASAAAAALLRSLSAWAGSLARNLDLLAGDEEHARRAAAARRRPPPSLVAGLVAGITNFAINVLGAVGGLAHHPLVGVAVGESGGGAAALRRGLVGALAKPLSATADLLAYAGHGLLTQTGWDPVPQPRSSWPSIEARTSSGWRRDCVRWTFKLAELTALSGFEVLLDNAPLQLLLTHKFLVVADPETERIVEMIDFKFCNLAPFQGRVIELCVTQKRQPKISESRAVDEDDEYQISAAAMARVARYTGAEGTPGAEARTLSLLPIPAQAHALHAGLAAAIHNNADSHFPLL</sequence>
<evidence type="ECO:0000313" key="1">
    <source>
        <dbReference type="EMBL" id="KAJ0183610.1"/>
    </source>
</evidence>
<proteinExistence type="predicted"/>
<accession>A0ACC1DII5</accession>
<name>A0ACC1DII5_9NEOP</name>
<dbReference type="Proteomes" id="UP000824533">
    <property type="component" value="Linkage Group LG01"/>
</dbReference>
<reference evidence="1 2" key="1">
    <citation type="journal article" date="2021" name="Front. Genet.">
        <title>Chromosome-Level Genome Assembly Reveals Significant Gene Expansion in the Toll and IMD Signaling Pathways of Dendrolimus kikuchii.</title>
        <authorList>
            <person name="Zhou J."/>
            <person name="Wu P."/>
            <person name="Xiong Z."/>
            <person name="Liu N."/>
            <person name="Zhao N."/>
            <person name="Ji M."/>
            <person name="Qiu Y."/>
            <person name="Yang B."/>
        </authorList>
    </citation>
    <scope>NUCLEOTIDE SEQUENCE [LARGE SCALE GENOMIC DNA]</scope>
    <source>
        <strain evidence="1">Ann1</strain>
    </source>
</reference>
<gene>
    <name evidence="1" type="ORF">K1T71_000033</name>
</gene>
<protein>
    <submittedName>
        <fullName evidence="1">Uncharacterized protein</fullName>
    </submittedName>
</protein>
<evidence type="ECO:0000313" key="2">
    <source>
        <dbReference type="Proteomes" id="UP000824533"/>
    </source>
</evidence>